<dbReference type="PANTHER" id="PTHR43300">
    <property type="entry name" value="ACETYLTRANSFERASE"/>
    <property type="match status" value="1"/>
</dbReference>
<dbReference type="CDD" id="cd03360">
    <property type="entry name" value="LbH_AT_putative"/>
    <property type="match status" value="1"/>
</dbReference>
<dbReference type="RefSeq" id="WP_064267052.1">
    <property type="nucleotide sequence ID" value="NZ_LXJZ01000101.1"/>
</dbReference>
<dbReference type="EMBL" id="LXKA01000110">
    <property type="protein sequence ID" value="OAJ64229.1"/>
    <property type="molecule type" value="Genomic_DNA"/>
</dbReference>
<accession>A0A1A9ND92</accession>
<dbReference type="OrthoDB" id="9794407at2"/>
<feature type="binding site" evidence="3">
    <location>
        <position position="71"/>
    </location>
    <ligand>
        <name>substrate</name>
    </ligand>
</feature>
<dbReference type="InterPro" id="IPR020019">
    <property type="entry name" value="AcTrfase_PglD-like"/>
</dbReference>
<protein>
    <submittedName>
        <fullName evidence="6">Transferase</fullName>
    </submittedName>
</protein>
<dbReference type="GO" id="GO:0016740">
    <property type="term" value="F:transferase activity"/>
    <property type="evidence" value="ECO:0007669"/>
    <property type="project" value="UniProtKB-KW"/>
</dbReference>
<evidence type="ECO:0000313" key="5">
    <source>
        <dbReference type="EMBL" id="OAJ60673.1"/>
    </source>
</evidence>
<gene>
    <name evidence="5" type="ORF">A6V36_02460</name>
    <name evidence="6" type="ORF">A6V37_01660</name>
</gene>
<proteinExistence type="inferred from homology"/>
<keyword evidence="6" id="KW-0808">Transferase</keyword>
<dbReference type="InterPro" id="IPR050179">
    <property type="entry name" value="Trans_hexapeptide_repeat"/>
</dbReference>
<evidence type="ECO:0000313" key="7">
    <source>
        <dbReference type="Proteomes" id="UP000077961"/>
    </source>
</evidence>
<dbReference type="Proteomes" id="UP000078116">
    <property type="component" value="Unassembled WGS sequence"/>
</dbReference>
<sequence>MQNIVLVGSSGHAKVVIDIVERQGLYRIVGLIDAFRTPGEMTLGYPVLGGESDLAALVSEHELKGVIVAIGDNSVRAKVAANVTDLCPSLPLVSAVHPAASIGKGTKLGAGTVVMAGAVINPSCHIGRGCIVNTRASLDHDGVMDDFSSLAPGVTTGGNCHIGGHAAVSIGAVLRHGIVIGEHSVVGAGSTVLNAVEAFSVVYGTPAKKVRDRLPGDKYL</sequence>
<evidence type="ECO:0000256" key="1">
    <source>
        <dbReference type="ARBA" id="ARBA00007274"/>
    </source>
</evidence>
<evidence type="ECO:0000256" key="3">
    <source>
        <dbReference type="PIRSR" id="PIRSR620019-2"/>
    </source>
</evidence>
<feature type="binding site" evidence="3">
    <location>
        <position position="170"/>
    </location>
    <ligand>
        <name>acetyl-CoA</name>
        <dbReference type="ChEBI" id="CHEBI:57288"/>
    </ligand>
</feature>
<evidence type="ECO:0000256" key="2">
    <source>
        <dbReference type="PIRSR" id="PIRSR620019-1"/>
    </source>
</evidence>
<dbReference type="Gene3D" id="3.40.50.20">
    <property type="match status" value="1"/>
</dbReference>
<dbReference type="Proteomes" id="UP000077961">
    <property type="component" value="Unassembled WGS sequence"/>
</dbReference>
<dbReference type="SUPFAM" id="SSF51161">
    <property type="entry name" value="Trimeric LpxA-like enzymes"/>
    <property type="match status" value="1"/>
</dbReference>
<dbReference type="Gene3D" id="2.160.10.10">
    <property type="entry name" value="Hexapeptide repeat proteins"/>
    <property type="match status" value="1"/>
</dbReference>
<reference evidence="7 8" key="1">
    <citation type="submission" date="2016-04" db="EMBL/GenBank/DDBJ databases">
        <title>Reclassification of Paraburkholderia panaciterrae (Farh et al. 2015) Dobritsa &amp; Samadpour 2016 as a later homotypic synonym of Paraburkholderia ginsengiterrae (Farh et al. 2015) Dobritsa &amp; Samadpour 2016.</title>
        <authorList>
            <person name="Dobritsa A.P."/>
            <person name="Kutumbaka K."/>
            <person name="Samadpour M."/>
        </authorList>
    </citation>
    <scope>NUCLEOTIDE SEQUENCE [LARGE SCALE GENOMIC DNA]</scope>
    <source>
        <strain evidence="6 8">DCY85</strain>
        <strain evidence="5 7">DCY85-1</strain>
    </source>
</reference>
<evidence type="ECO:0000259" key="4">
    <source>
        <dbReference type="Pfam" id="PF17836"/>
    </source>
</evidence>
<keyword evidence="7" id="KW-1185">Reference proteome</keyword>
<feature type="binding site" evidence="3">
    <location>
        <begin position="10"/>
        <end position="12"/>
    </location>
    <ligand>
        <name>substrate</name>
    </ligand>
</feature>
<dbReference type="NCBIfam" id="TIGR03570">
    <property type="entry name" value="NeuD_NnaD"/>
    <property type="match status" value="1"/>
</dbReference>
<feature type="site" description="Increases basicity of active site His" evidence="2">
    <location>
        <position position="141"/>
    </location>
</feature>
<dbReference type="InterPro" id="IPR011004">
    <property type="entry name" value="Trimer_LpxA-like_sf"/>
</dbReference>
<name>A0A1A9ND92_9BURK</name>
<dbReference type="PANTHER" id="PTHR43300:SF7">
    <property type="entry name" value="UDP-N-ACETYLBACILLOSAMINE N-ACETYLTRANSFERASE"/>
    <property type="match status" value="1"/>
</dbReference>
<dbReference type="EMBL" id="LXJZ01000101">
    <property type="protein sequence ID" value="OAJ60673.1"/>
    <property type="molecule type" value="Genomic_DNA"/>
</dbReference>
<feature type="active site" description="Proton acceptor" evidence="2">
    <location>
        <position position="140"/>
    </location>
</feature>
<comment type="similarity">
    <text evidence="1">Belongs to the transferase hexapeptide repeat family.</text>
</comment>
<evidence type="ECO:0000313" key="8">
    <source>
        <dbReference type="Proteomes" id="UP000078116"/>
    </source>
</evidence>
<comment type="caution">
    <text evidence="6">The sequence shown here is derived from an EMBL/GenBank/DDBJ whole genome shotgun (WGS) entry which is preliminary data.</text>
</comment>
<dbReference type="STRING" id="1462993.A6V36_02460"/>
<feature type="domain" description="PglD N-terminal" evidence="4">
    <location>
        <begin position="3"/>
        <end position="82"/>
    </location>
</feature>
<dbReference type="InterPro" id="IPR041561">
    <property type="entry name" value="PglD_N"/>
</dbReference>
<dbReference type="Pfam" id="PF17836">
    <property type="entry name" value="PglD_N"/>
    <property type="match status" value="1"/>
</dbReference>
<organism evidence="6 8">
    <name type="scientific">Paraburkholderia ginsengiterrae</name>
    <dbReference type="NCBI Taxonomy" id="1462993"/>
    <lineage>
        <taxon>Bacteria</taxon>
        <taxon>Pseudomonadati</taxon>
        <taxon>Pseudomonadota</taxon>
        <taxon>Betaproteobacteria</taxon>
        <taxon>Burkholderiales</taxon>
        <taxon>Burkholderiaceae</taxon>
        <taxon>Paraburkholderia</taxon>
    </lineage>
</organism>
<dbReference type="AlphaFoldDB" id="A0A1A9ND92"/>
<evidence type="ECO:0000313" key="6">
    <source>
        <dbReference type="EMBL" id="OAJ64229.1"/>
    </source>
</evidence>